<dbReference type="Gene3D" id="1.10.101.10">
    <property type="entry name" value="PGBD-like superfamily/PGBD"/>
    <property type="match status" value="1"/>
</dbReference>
<dbReference type="Gene3D" id="2.40.440.10">
    <property type="entry name" value="L,D-transpeptidase catalytic domain-like"/>
    <property type="match status" value="1"/>
</dbReference>
<gene>
    <name evidence="9" type="ORF">HNP81_002340</name>
</gene>
<evidence type="ECO:0000256" key="5">
    <source>
        <dbReference type="ARBA" id="ARBA00023316"/>
    </source>
</evidence>
<evidence type="ECO:0000256" key="6">
    <source>
        <dbReference type="PROSITE-ProRule" id="PRU01373"/>
    </source>
</evidence>
<dbReference type="Pfam" id="PF03734">
    <property type="entry name" value="YkuD"/>
    <property type="match status" value="1"/>
</dbReference>
<organism evidence="9 10">
    <name type="scientific">Peribacillus huizhouensis</name>
    <dbReference type="NCBI Taxonomy" id="1501239"/>
    <lineage>
        <taxon>Bacteria</taxon>
        <taxon>Bacillati</taxon>
        <taxon>Bacillota</taxon>
        <taxon>Bacilli</taxon>
        <taxon>Bacillales</taxon>
        <taxon>Bacillaceae</taxon>
        <taxon>Peribacillus</taxon>
    </lineage>
</organism>
<dbReference type="InterPro" id="IPR036365">
    <property type="entry name" value="PGBD-like_sf"/>
</dbReference>
<comment type="caution">
    <text evidence="9">The sequence shown here is derived from an EMBL/GenBank/DDBJ whole genome shotgun (WGS) entry which is preliminary data.</text>
</comment>
<dbReference type="RefSeq" id="WP_182502690.1">
    <property type="nucleotide sequence ID" value="NZ_JACJHX010000006.1"/>
</dbReference>
<dbReference type="PANTHER" id="PTHR30582:SF4">
    <property type="entry name" value="L,D-TRANSPEPTIDASE YQJB-RELATED"/>
    <property type="match status" value="1"/>
</dbReference>
<evidence type="ECO:0000256" key="3">
    <source>
        <dbReference type="ARBA" id="ARBA00022960"/>
    </source>
</evidence>
<name>A0ABR6CQ09_9BACI</name>
<dbReference type="InterPro" id="IPR050979">
    <property type="entry name" value="LD-transpeptidase"/>
</dbReference>
<feature type="domain" description="L,D-TPase catalytic" evidence="8">
    <location>
        <begin position="27"/>
        <end position="151"/>
    </location>
</feature>
<dbReference type="EMBL" id="JACJHX010000006">
    <property type="protein sequence ID" value="MBA9027050.1"/>
    <property type="molecule type" value="Genomic_DNA"/>
</dbReference>
<keyword evidence="7" id="KW-0732">Signal</keyword>
<proteinExistence type="predicted"/>
<evidence type="ECO:0000259" key="8">
    <source>
        <dbReference type="PROSITE" id="PS52029"/>
    </source>
</evidence>
<evidence type="ECO:0000256" key="1">
    <source>
        <dbReference type="ARBA" id="ARBA00004752"/>
    </source>
</evidence>
<feature type="active site" description="Nucleophile" evidence="6">
    <location>
        <position position="127"/>
    </location>
</feature>
<dbReference type="InterPro" id="IPR005490">
    <property type="entry name" value="LD_TPept_cat_dom"/>
</dbReference>
<evidence type="ECO:0000256" key="4">
    <source>
        <dbReference type="ARBA" id="ARBA00022984"/>
    </source>
</evidence>
<sequence length="246" mass="26538">MKKCLSVIIMACCLFFSVGTTSAAKSQLIIINKNTNQLAYYENNQLKKTFSVATGSKNNYTPEGTFKIVNKIVNRPYYKGNIPGGSPKNPLGNRWLGLNARQTQGTTYAIHGNNNPASIGSYVSAGCIRMYNADVKWLFETVSINTPVVITNSTKNFESIAASSGFKVKGSPVNSVSTVNTLKRGSKGAEVIKLQKQLTSLGYSTNGNDGIFGPATEKAVKEFQKNRKLQADGIVGSMTKKALGMI</sequence>
<keyword evidence="4 6" id="KW-0573">Peptidoglycan synthesis</keyword>
<feature type="chain" id="PRO_5047209017" description="L,D-TPase catalytic domain-containing protein" evidence="7">
    <location>
        <begin position="24"/>
        <end position="246"/>
    </location>
</feature>
<dbReference type="Proteomes" id="UP000626697">
    <property type="component" value="Unassembled WGS sequence"/>
</dbReference>
<reference evidence="9 10" key="1">
    <citation type="submission" date="2020-08" db="EMBL/GenBank/DDBJ databases">
        <title>Genomic Encyclopedia of Type Strains, Phase IV (KMG-IV): sequencing the most valuable type-strain genomes for metagenomic binning, comparative biology and taxonomic classification.</title>
        <authorList>
            <person name="Goeker M."/>
        </authorList>
    </citation>
    <scope>NUCLEOTIDE SEQUENCE [LARGE SCALE GENOMIC DNA]</scope>
    <source>
        <strain evidence="9 10">DSM 105481</strain>
    </source>
</reference>
<dbReference type="Pfam" id="PF01471">
    <property type="entry name" value="PG_binding_1"/>
    <property type="match status" value="1"/>
</dbReference>
<keyword evidence="10" id="KW-1185">Reference proteome</keyword>
<evidence type="ECO:0000256" key="7">
    <source>
        <dbReference type="SAM" id="SignalP"/>
    </source>
</evidence>
<dbReference type="SUPFAM" id="SSF47090">
    <property type="entry name" value="PGBD-like"/>
    <property type="match status" value="1"/>
</dbReference>
<evidence type="ECO:0000256" key="2">
    <source>
        <dbReference type="ARBA" id="ARBA00022679"/>
    </source>
</evidence>
<dbReference type="SUPFAM" id="SSF141523">
    <property type="entry name" value="L,D-transpeptidase catalytic domain-like"/>
    <property type="match status" value="1"/>
</dbReference>
<dbReference type="PANTHER" id="PTHR30582">
    <property type="entry name" value="L,D-TRANSPEPTIDASE"/>
    <property type="match status" value="1"/>
</dbReference>
<dbReference type="InterPro" id="IPR036366">
    <property type="entry name" value="PGBDSf"/>
</dbReference>
<feature type="active site" description="Proton donor/acceptor" evidence="6">
    <location>
        <position position="111"/>
    </location>
</feature>
<accession>A0ABR6CQ09</accession>
<dbReference type="InterPro" id="IPR002477">
    <property type="entry name" value="Peptidoglycan-bd-like"/>
</dbReference>
<keyword evidence="5 6" id="KW-0961">Cell wall biogenesis/degradation</keyword>
<keyword evidence="2" id="KW-0808">Transferase</keyword>
<protein>
    <recommendedName>
        <fullName evidence="8">L,D-TPase catalytic domain-containing protein</fullName>
    </recommendedName>
</protein>
<dbReference type="CDD" id="cd16913">
    <property type="entry name" value="YkuD_like"/>
    <property type="match status" value="1"/>
</dbReference>
<evidence type="ECO:0000313" key="10">
    <source>
        <dbReference type="Proteomes" id="UP000626697"/>
    </source>
</evidence>
<comment type="pathway">
    <text evidence="1 6">Cell wall biogenesis; peptidoglycan biosynthesis.</text>
</comment>
<evidence type="ECO:0000313" key="9">
    <source>
        <dbReference type="EMBL" id="MBA9027050.1"/>
    </source>
</evidence>
<keyword evidence="3 6" id="KW-0133">Cell shape</keyword>
<dbReference type="InterPro" id="IPR038063">
    <property type="entry name" value="Transpep_catalytic_dom"/>
</dbReference>
<dbReference type="PROSITE" id="PS52029">
    <property type="entry name" value="LD_TPASE"/>
    <property type="match status" value="1"/>
</dbReference>
<feature type="signal peptide" evidence="7">
    <location>
        <begin position="1"/>
        <end position="23"/>
    </location>
</feature>